<name>A0A8H3YPR3_VENIN</name>
<organism evidence="1 2">
    <name type="scientific">Venturia inaequalis</name>
    <name type="common">Apple scab fungus</name>
    <dbReference type="NCBI Taxonomy" id="5025"/>
    <lineage>
        <taxon>Eukaryota</taxon>
        <taxon>Fungi</taxon>
        <taxon>Dikarya</taxon>
        <taxon>Ascomycota</taxon>
        <taxon>Pezizomycotina</taxon>
        <taxon>Dothideomycetes</taxon>
        <taxon>Pleosporomycetidae</taxon>
        <taxon>Venturiales</taxon>
        <taxon>Venturiaceae</taxon>
        <taxon>Venturia</taxon>
    </lineage>
</organism>
<sequence length="55" mass="6555">MIRIAPDEARFFYRRADKWIQELHVRSSSEYEVLKKEAKDTNFVVVLASIDLKKL</sequence>
<evidence type="ECO:0000313" key="2">
    <source>
        <dbReference type="Proteomes" id="UP000447873"/>
    </source>
</evidence>
<dbReference type="AlphaFoldDB" id="A0A8H3YPR3"/>
<comment type="caution">
    <text evidence="1">The sequence shown here is derived from an EMBL/GenBank/DDBJ whole genome shotgun (WGS) entry which is preliminary data.</text>
</comment>
<evidence type="ECO:0000313" key="1">
    <source>
        <dbReference type="EMBL" id="KAE9967493.1"/>
    </source>
</evidence>
<protein>
    <submittedName>
        <fullName evidence="1">Uncharacterized protein</fullName>
    </submittedName>
</protein>
<gene>
    <name evidence="1" type="ORF">EG328_008165</name>
</gene>
<proteinExistence type="predicted"/>
<dbReference type="Proteomes" id="UP000447873">
    <property type="component" value="Unassembled WGS sequence"/>
</dbReference>
<accession>A0A8H3YPR3</accession>
<reference evidence="1 2" key="1">
    <citation type="submission" date="2018-12" db="EMBL/GenBank/DDBJ databases">
        <title>Venturia inaequalis Genome Resource.</title>
        <authorList>
            <person name="Lichtner F.J."/>
        </authorList>
    </citation>
    <scope>NUCLEOTIDE SEQUENCE [LARGE SCALE GENOMIC DNA]</scope>
    <source>
        <strain evidence="1 2">120213</strain>
    </source>
</reference>
<dbReference type="EMBL" id="WNWS01000453">
    <property type="protein sequence ID" value="KAE9967493.1"/>
    <property type="molecule type" value="Genomic_DNA"/>
</dbReference>